<proteinExistence type="predicted"/>
<keyword evidence="3" id="KW-1185">Reference proteome</keyword>
<dbReference type="PANTHER" id="PTHR37166">
    <property type="entry name" value="PROTEIN FLAG"/>
    <property type="match status" value="1"/>
</dbReference>
<dbReference type="PANTHER" id="PTHR37166:SF1">
    <property type="entry name" value="PROTEIN FLAG"/>
    <property type="match status" value="1"/>
</dbReference>
<sequence>MEINRSTANPTFQGVQKNVKDKDNITVAPRRSDNSPNNYNIDEIKENVASFNKFMETSNTNLKFSLHEELNEYYVAIVDVQTNEVIKEIPPKKLLDFFATMKKTIGLFIDEKI</sequence>
<dbReference type="STRING" id="1236973.JCM9157_23"/>
<keyword evidence="2" id="KW-0969">Cilium</keyword>
<dbReference type="Proteomes" id="UP000018896">
    <property type="component" value="Unassembled WGS sequence"/>
</dbReference>
<dbReference type="EMBL" id="BAUV01000001">
    <property type="protein sequence ID" value="GAE33039.1"/>
    <property type="molecule type" value="Genomic_DNA"/>
</dbReference>
<accession>W4QNY1</accession>
<keyword evidence="2" id="KW-0966">Cell projection</keyword>
<evidence type="ECO:0000256" key="1">
    <source>
        <dbReference type="SAM" id="MobiDB-lite"/>
    </source>
</evidence>
<dbReference type="RefSeq" id="WP_035660799.1">
    <property type="nucleotide sequence ID" value="NZ_BAUV01000001.1"/>
</dbReference>
<protein>
    <submittedName>
        <fullName evidence="2">Flagellar protein FlaG</fullName>
    </submittedName>
</protein>
<dbReference type="AlphaFoldDB" id="W4QNY1"/>
<keyword evidence="2" id="KW-0282">Flagellum</keyword>
<dbReference type="InterPro" id="IPR035924">
    <property type="entry name" value="FlaG-like_sf"/>
</dbReference>
<evidence type="ECO:0000313" key="3">
    <source>
        <dbReference type="Proteomes" id="UP000018896"/>
    </source>
</evidence>
<gene>
    <name evidence="2" type="ORF">JCM9157_23</name>
</gene>
<reference evidence="2 3" key="1">
    <citation type="journal article" date="2014" name="Genome Announc.">
        <title>Draft Genome Sequences of Three Alkaliphilic Bacillus Strains, Bacillus wakoensis JCM 9140T, Bacillus akibai JCM 9157T, and Bacillus hemicellulosilyticus JCM 9152T.</title>
        <authorList>
            <person name="Yuki M."/>
            <person name="Oshima K."/>
            <person name="Suda W."/>
            <person name="Oshida Y."/>
            <person name="Kitamura K."/>
            <person name="Iida T."/>
            <person name="Hattori M."/>
            <person name="Ohkuma M."/>
        </authorList>
    </citation>
    <scope>NUCLEOTIDE SEQUENCE [LARGE SCALE GENOMIC DNA]</scope>
    <source>
        <strain evidence="2 3">JCM 9157</strain>
    </source>
</reference>
<dbReference type="eggNOG" id="COG1334">
    <property type="taxonomic scope" value="Bacteria"/>
</dbReference>
<dbReference type="SUPFAM" id="SSF160214">
    <property type="entry name" value="FlaG-like"/>
    <property type="match status" value="1"/>
</dbReference>
<evidence type="ECO:0000313" key="2">
    <source>
        <dbReference type="EMBL" id="GAE33039.1"/>
    </source>
</evidence>
<dbReference type="InterPro" id="IPR005186">
    <property type="entry name" value="FlaG"/>
</dbReference>
<organism evidence="2 3">
    <name type="scientific">Halalkalibacter akibai (strain ATCC 43226 / DSM 21942 / CIP 109018 / JCM 9157 / 1139)</name>
    <name type="common">Bacillus akibai</name>
    <dbReference type="NCBI Taxonomy" id="1236973"/>
    <lineage>
        <taxon>Bacteria</taxon>
        <taxon>Bacillati</taxon>
        <taxon>Bacillota</taxon>
        <taxon>Bacilli</taxon>
        <taxon>Bacillales</taxon>
        <taxon>Bacillaceae</taxon>
        <taxon>Halalkalibacter</taxon>
    </lineage>
</organism>
<dbReference type="Pfam" id="PF03646">
    <property type="entry name" value="FlaG"/>
    <property type="match status" value="1"/>
</dbReference>
<feature type="region of interest" description="Disordered" evidence="1">
    <location>
        <begin position="1"/>
        <end position="40"/>
    </location>
</feature>
<feature type="compositionally biased region" description="Polar residues" evidence="1">
    <location>
        <begin position="1"/>
        <end position="16"/>
    </location>
</feature>
<name>W4QNY1_HALA3</name>
<dbReference type="NCBIfam" id="NF005834">
    <property type="entry name" value="PRK07738.1"/>
    <property type="match status" value="1"/>
</dbReference>
<comment type="caution">
    <text evidence="2">The sequence shown here is derived from an EMBL/GenBank/DDBJ whole genome shotgun (WGS) entry which is preliminary data.</text>
</comment>
<dbReference type="OrthoDB" id="9799867at2"/>
<dbReference type="Gene3D" id="3.30.160.170">
    <property type="entry name" value="FlaG-like"/>
    <property type="match status" value="1"/>
</dbReference>